<accession>A0A9N9CK98</accession>
<reference evidence="1" key="1">
    <citation type="submission" date="2021-06" db="EMBL/GenBank/DDBJ databases">
        <authorList>
            <person name="Kallberg Y."/>
            <person name="Tangrot J."/>
            <person name="Rosling A."/>
        </authorList>
    </citation>
    <scope>NUCLEOTIDE SEQUENCE</scope>
    <source>
        <strain evidence="1">BR232B</strain>
    </source>
</reference>
<keyword evidence="2" id="KW-1185">Reference proteome</keyword>
<feature type="non-terminal residue" evidence="1">
    <location>
        <position position="1"/>
    </location>
</feature>
<organism evidence="1 2">
    <name type="scientific">Paraglomus brasilianum</name>
    <dbReference type="NCBI Taxonomy" id="144538"/>
    <lineage>
        <taxon>Eukaryota</taxon>
        <taxon>Fungi</taxon>
        <taxon>Fungi incertae sedis</taxon>
        <taxon>Mucoromycota</taxon>
        <taxon>Glomeromycotina</taxon>
        <taxon>Glomeromycetes</taxon>
        <taxon>Paraglomerales</taxon>
        <taxon>Paraglomeraceae</taxon>
        <taxon>Paraglomus</taxon>
    </lineage>
</organism>
<comment type="caution">
    <text evidence="1">The sequence shown here is derived from an EMBL/GenBank/DDBJ whole genome shotgun (WGS) entry which is preliminary data.</text>
</comment>
<evidence type="ECO:0000313" key="1">
    <source>
        <dbReference type="EMBL" id="CAG8602982.1"/>
    </source>
</evidence>
<sequence length="53" mass="5667">SGNLDITNTDLSHQRIPAALVDRLWMKQDMSNCSDTAVVVAAAPATEKVVVTL</sequence>
<dbReference type="AlphaFoldDB" id="A0A9N9CK98"/>
<evidence type="ECO:0000313" key="2">
    <source>
        <dbReference type="Proteomes" id="UP000789739"/>
    </source>
</evidence>
<protein>
    <submittedName>
        <fullName evidence="1">1797_t:CDS:1</fullName>
    </submittedName>
</protein>
<dbReference type="EMBL" id="CAJVPI010001247">
    <property type="protein sequence ID" value="CAG8602982.1"/>
    <property type="molecule type" value="Genomic_DNA"/>
</dbReference>
<proteinExistence type="predicted"/>
<gene>
    <name evidence="1" type="ORF">PBRASI_LOCUS7747</name>
</gene>
<dbReference type="Proteomes" id="UP000789739">
    <property type="component" value="Unassembled WGS sequence"/>
</dbReference>
<name>A0A9N9CK98_9GLOM</name>